<keyword evidence="5 6" id="KW-0472">Membrane</keyword>
<keyword evidence="3 6" id="KW-0812">Transmembrane</keyword>
<dbReference type="OrthoDB" id="9809509at2"/>
<dbReference type="Pfam" id="PF00892">
    <property type="entry name" value="EamA"/>
    <property type="match status" value="2"/>
</dbReference>
<keyword evidence="4 6" id="KW-1133">Transmembrane helix</keyword>
<gene>
    <name evidence="8" type="ORF">CLV30_10231</name>
</gene>
<dbReference type="AlphaFoldDB" id="A0A2P8EAZ6"/>
<feature type="domain" description="EamA" evidence="7">
    <location>
        <begin position="161"/>
        <end position="295"/>
    </location>
</feature>
<accession>A0A2P8EAZ6</accession>
<feature type="transmembrane region" description="Helical" evidence="6">
    <location>
        <begin position="222"/>
        <end position="243"/>
    </location>
</feature>
<evidence type="ECO:0000256" key="1">
    <source>
        <dbReference type="ARBA" id="ARBA00004141"/>
    </source>
</evidence>
<feature type="transmembrane region" description="Helical" evidence="6">
    <location>
        <begin position="278"/>
        <end position="295"/>
    </location>
</feature>
<organism evidence="8 9">
    <name type="scientific">Haloactinopolyspora alba</name>
    <dbReference type="NCBI Taxonomy" id="648780"/>
    <lineage>
        <taxon>Bacteria</taxon>
        <taxon>Bacillati</taxon>
        <taxon>Actinomycetota</taxon>
        <taxon>Actinomycetes</taxon>
        <taxon>Jiangellales</taxon>
        <taxon>Jiangellaceae</taxon>
        <taxon>Haloactinopolyspora</taxon>
    </lineage>
</organism>
<dbReference type="RefSeq" id="WP_106535685.1">
    <property type="nucleotide sequence ID" value="NZ_ML142898.1"/>
</dbReference>
<evidence type="ECO:0000256" key="5">
    <source>
        <dbReference type="ARBA" id="ARBA00023136"/>
    </source>
</evidence>
<evidence type="ECO:0000256" key="4">
    <source>
        <dbReference type="ARBA" id="ARBA00022989"/>
    </source>
</evidence>
<sequence length="307" mass="31713">MTAPTLSPATVRTSTGTDVAAAAALVVFWSSGFIGARLGTEHAPADTLLTWRYLLAALIVVPLAAHRLPRLGRRSLTQHAIVGVLSQAMYLGGVVTGVGAGVPAGTAALIAALQPLVVANAARRWLGEPVTARRRLGLWLGFTGVGLVVADDLTATDVDAWAYLLPLGGMLALSAGTVLQQRWQPAGGLVESMTVHTIASALLIGTEAAAFGRLDVPAAAGFWWAVVWVLVLSTAGGYGAYLLVLRRNGATRVSALLYLTPPTTLIWSWAMFDDGIGVRSLAGLVVCAVAVWLVLATRHGVGPSGAG</sequence>
<comment type="similarity">
    <text evidence="2">Belongs to the EamA transporter family.</text>
</comment>
<name>A0A2P8EAZ6_9ACTN</name>
<feature type="domain" description="EamA" evidence="7">
    <location>
        <begin position="21"/>
        <end position="149"/>
    </location>
</feature>
<protein>
    <submittedName>
        <fullName evidence="8">Drug/metabolite transporter (DMT)-like permease</fullName>
    </submittedName>
</protein>
<comment type="caution">
    <text evidence="8">The sequence shown here is derived from an EMBL/GenBank/DDBJ whole genome shotgun (WGS) entry which is preliminary data.</text>
</comment>
<evidence type="ECO:0000313" key="9">
    <source>
        <dbReference type="Proteomes" id="UP000243528"/>
    </source>
</evidence>
<feature type="transmembrane region" description="Helical" evidence="6">
    <location>
        <begin position="20"/>
        <end position="39"/>
    </location>
</feature>
<reference evidence="8 9" key="1">
    <citation type="submission" date="2018-03" db="EMBL/GenBank/DDBJ databases">
        <title>Genomic Encyclopedia of Archaeal and Bacterial Type Strains, Phase II (KMG-II): from individual species to whole genera.</title>
        <authorList>
            <person name="Goeker M."/>
        </authorList>
    </citation>
    <scope>NUCLEOTIDE SEQUENCE [LARGE SCALE GENOMIC DNA]</scope>
    <source>
        <strain evidence="8 9">DSM 45211</strain>
    </source>
</reference>
<dbReference type="Proteomes" id="UP000243528">
    <property type="component" value="Unassembled WGS sequence"/>
</dbReference>
<dbReference type="PANTHER" id="PTHR32322:SF2">
    <property type="entry name" value="EAMA DOMAIN-CONTAINING PROTEIN"/>
    <property type="match status" value="1"/>
</dbReference>
<feature type="transmembrane region" description="Helical" evidence="6">
    <location>
        <begin position="88"/>
        <end position="116"/>
    </location>
</feature>
<comment type="subcellular location">
    <subcellularLocation>
        <location evidence="1">Membrane</location>
        <topology evidence="1">Multi-pass membrane protein</topology>
    </subcellularLocation>
</comment>
<evidence type="ECO:0000256" key="6">
    <source>
        <dbReference type="SAM" id="Phobius"/>
    </source>
</evidence>
<feature type="transmembrane region" description="Helical" evidence="6">
    <location>
        <begin position="160"/>
        <end position="179"/>
    </location>
</feature>
<dbReference type="EMBL" id="PYGE01000002">
    <property type="protein sequence ID" value="PSL06646.1"/>
    <property type="molecule type" value="Genomic_DNA"/>
</dbReference>
<evidence type="ECO:0000313" key="8">
    <source>
        <dbReference type="EMBL" id="PSL06646.1"/>
    </source>
</evidence>
<dbReference type="PANTHER" id="PTHR32322">
    <property type="entry name" value="INNER MEMBRANE TRANSPORTER"/>
    <property type="match status" value="1"/>
</dbReference>
<dbReference type="InterPro" id="IPR000620">
    <property type="entry name" value="EamA_dom"/>
</dbReference>
<keyword evidence="9" id="KW-1185">Reference proteome</keyword>
<feature type="transmembrane region" description="Helical" evidence="6">
    <location>
        <begin position="255"/>
        <end position="272"/>
    </location>
</feature>
<dbReference type="GO" id="GO:0016020">
    <property type="term" value="C:membrane"/>
    <property type="evidence" value="ECO:0007669"/>
    <property type="project" value="UniProtKB-SubCell"/>
</dbReference>
<evidence type="ECO:0000259" key="7">
    <source>
        <dbReference type="Pfam" id="PF00892"/>
    </source>
</evidence>
<dbReference type="InterPro" id="IPR050638">
    <property type="entry name" value="AA-Vitamin_Transporters"/>
</dbReference>
<evidence type="ECO:0000256" key="2">
    <source>
        <dbReference type="ARBA" id="ARBA00007362"/>
    </source>
</evidence>
<dbReference type="SUPFAM" id="SSF103481">
    <property type="entry name" value="Multidrug resistance efflux transporter EmrE"/>
    <property type="match status" value="2"/>
</dbReference>
<dbReference type="InterPro" id="IPR037185">
    <property type="entry name" value="EmrE-like"/>
</dbReference>
<evidence type="ECO:0000256" key="3">
    <source>
        <dbReference type="ARBA" id="ARBA00022692"/>
    </source>
</evidence>
<feature type="transmembrane region" description="Helical" evidence="6">
    <location>
        <begin position="186"/>
        <end position="210"/>
    </location>
</feature>
<feature type="transmembrane region" description="Helical" evidence="6">
    <location>
        <begin position="51"/>
        <end position="68"/>
    </location>
</feature>
<proteinExistence type="inferred from homology"/>